<dbReference type="Proteomes" id="UP000076842">
    <property type="component" value="Unassembled WGS sequence"/>
</dbReference>
<dbReference type="AlphaFoldDB" id="A0A165CMT7"/>
<organism evidence="1 4">
    <name type="scientific">Calocera cornea HHB12733</name>
    <dbReference type="NCBI Taxonomy" id="1353952"/>
    <lineage>
        <taxon>Eukaryota</taxon>
        <taxon>Fungi</taxon>
        <taxon>Dikarya</taxon>
        <taxon>Basidiomycota</taxon>
        <taxon>Agaricomycotina</taxon>
        <taxon>Dacrymycetes</taxon>
        <taxon>Dacrymycetales</taxon>
        <taxon>Dacrymycetaceae</taxon>
        <taxon>Calocera</taxon>
    </lineage>
</organism>
<protein>
    <recommendedName>
        <fullName evidence="5">Retrotransposon Copia-like N-terminal domain-containing protein</fullName>
    </recommendedName>
</protein>
<evidence type="ECO:0000313" key="3">
    <source>
        <dbReference type="EMBL" id="KZT59587.1"/>
    </source>
</evidence>
<sequence length="104" mass="11670">MSHISPSSIKDAPASLLRIEPLNADNWYAWKRRMQAVFRERGLLSYVDGTTPHWDEIDVRAQSQIELCVGDADMVHLIGAVTAGQMWSQLITVKEMTGELGRMA</sequence>
<dbReference type="EMBL" id="KV423939">
    <property type="protein sequence ID" value="KZT59587.1"/>
    <property type="molecule type" value="Genomic_DNA"/>
</dbReference>
<reference evidence="1 4" key="1">
    <citation type="journal article" date="2016" name="Mol. Biol. Evol.">
        <title>Comparative Genomics of Early-Diverging Mushroom-Forming Fungi Provides Insights into the Origins of Lignocellulose Decay Capabilities.</title>
        <authorList>
            <person name="Nagy L.G."/>
            <person name="Riley R."/>
            <person name="Tritt A."/>
            <person name="Adam C."/>
            <person name="Daum C."/>
            <person name="Floudas D."/>
            <person name="Sun H."/>
            <person name="Yadav J.S."/>
            <person name="Pangilinan J."/>
            <person name="Larsson K.H."/>
            <person name="Matsuura K."/>
            <person name="Barry K."/>
            <person name="Labutti K."/>
            <person name="Kuo R."/>
            <person name="Ohm R.A."/>
            <person name="Bhattacharya S.S."/>
            <person name="Shirouzu T."/>
            <person name="Yoshinaga Y."/>
            <person name="Martin F.M."/>
            <person name="Grigoriev I.V."/>
            <person name="Hibbett D.S."/>
        </authorList>
    </citation>
    <scope>NUCLEOTIDE SEQUENCE [LARGE SCALE GENOMIC DNA]</scope>
    <source>
        <strain evidence="1 4">HHB12733</strain>
    </source>
</reference>
<dbReference type="STRING" id="1353952.A0A165CMT7"/>
<dbReference type="EMBL" id="KV424128">
    <property type="protein sequence ID" value="KZT51066.1"/>
    <property type="molecule type" value="Genomic_DNA"/>
</dbReference>
<accession>A0A165CMT7</accession>
<evidence type="ECO:0008006" key="5">
    <source>
        <dbReference type="Google" id="ProtNLM"/>
    </source>
</evidence>
<feature type="non-terminal residue" evidence="1">
    <location>
        <position position="104"/>
    </location>
</feature>
<keyword evidence="4" id="KW-1185">Reference proteome</keyword>
<gene>
    <name evidence="3" type="ORF">CALCODRAFT_430669</name>
    <name evidence="2" type="ORF">CALCODRAFT_443601</name>
    <name evidence="1" type="ORF">CALCODRAFT_443641</name>
</gene>
<evidence type="ECO:0000313" key="2">
    <source>
        <dbReference type="EMBL" id="KZT51068.1"/>
    </source>
</evidence>
<dbReference type="EMBL" id="KV424127">
    <property type="protein sequence ID" value="KZT51068.1"/>
    <property type="molecule type" value="Genomic_DNA"/>
</dbReference>
<evidence type="ECO:0000313" key="1">
    <source>
        <dbReference type="EMBL" id="KZT51066.1"/>
    </source>
</evidence>
<name>A0A165CMT7_9BASI</name>
<proteinExistence type="predicted"/>
<evidence type="ECO:0000313" key="4">
    <source>
        <dbReference type="Proteomes" id="UP000076842"/>
    </source>
</evidence>
<dbReference type="OrthoDB" id="2847449at2759"/>